<dbReference type="Pfam" id="PF19089">
    <property type="entry name" value="DUF5777"/>
    <property type="match status" value="1"/>
</dbReference>
<sequence>MESTAIPITVFHSPQSANLPTAETLQRGELQFEISHRFLPAFSDGVDAFWGLDGPVYNRFGLAFAFQDRGMVTLQRSNLEDNLDLSVKFRLFETGRGSMPFMVAIVSGLAGNDAPQLPDGSTRPRQYYGQLILNAFLGNNVALGVVPSVLRNPRLDVPDAETAFSLGLTGQVYVAQHVSVLAEWNLSKERAGLEHDAGSLGIELETGGHFFKLLLTNAVRMNPAQFLGGTEFQFEPGEWRFGFNVTRLLHL</sequence>
<evidence type="ECO:0000313" key="2">
    <source>
        <dbReference type="EMBL" id="SVA87801.1"/>
    </source>
</evidence>
<dbReference type="InterPro" id="IPR045916">
    <property type="entry name" value="DUF5777"/>
</dbReference>
<gene>
    <name evidence="2" type="ORF">METZ01_LOCUS140655</name>
</gene>
<feature type="domain" description="DUF5777" evidence="1">
    <location>
        <begin position="11"/>
        <end position="248"/>
    </location>
</feature>
<organism evidence="2">
    <name type="scientific">marine metagenome</name>
    <dbReference type="NCBI Taxonomy" id="408172"/>
    <lineage>
        <taxon>unclassified sequences</taxon>
        <taxon>metagenomes</taxon>
        <taxon>ecological metagenomes</taxon>
    </lineage>
</organism>
<protein>
    <recommendedName>
        <fullName evidence="1">DUF5777 domain-containing protein</fullName>
    </recommendedName>
</protein>
<name>A0A381ZFP4_9ZZZZ</name>
<dbReference type="AlphaFoldDB" id="A0A381ZFP4"/>
<proteinExistence type="predicted"/>
<evidence type="ECO:0000259" key="1">
    <source>
        <dbReference type="Pfam" id="PF19089"/>
    </source>
</evidence>
<dbReference type="EMBL" id="UINC01021054">
    <property type="protein sequence ID" value="SVA87801.1"/>
    <property type="molecule type" value="Genomic_DNA"/>
</dbReference>
<reference evidence="2" key="1">
    <citation type="submission" date="2018-05" db="EMBL/GenBank/DDBJ databases">
        <authorList>
            <person name="Lanie J.A."/>
            <person name="Ng W.-L."/>
            <person name="Kazmierczak K.M."/>
            <person name="Andrzejewski T.M."/>
            <person name="Davidsen T.M."/>
            <person name="Wayne K.J."/>
            <person name="Tettelin H."/>
            <person name="Glass J.I."/>
            <person name="Rusch D."/>
            <person name="Podicherti R."/>
            <person name="Tsui H.-C.T."/>
            <person name="Winkler M.E."/>
        </authorList>
    </citation>
    <scope>NUCLEOTIDE SEQUENCE</scope>
</reference>
<accession>A0A381ZFP4</accession>